<dbReference type="EMBL" id="JBHUMZ010000010">
    <property type="protein sequence ID" value="MFD2637676.1"/>
    <property type="molecule type" value="Genomic_DNA"/>
</dbReference>
<sequence>MAFHFMLIMSHYRRGRRIGWHYSSDVKLDKQEINELLHKIKKKCGDMQFGIHKLSTDSTSLDSVFEKDKFFEDVIFTQNKEEFLDLVTSDRELTAYDISKFILSVVPMSHLKLQKILYYCYAEFLKKTGEKLFEEPIVSYKYGPVVESVFNKFTVHGSSVIDYQEDESFIIKPNEVVATPSFIKLSLSEHGLVATECILSVLSEYGQEKPFNLVRKTHKVGGPWQRVYREGFNREITDDLIISYHDIVK</sequence>
<dbReference type="Proteomes" id="UP001597452">
    <property type="component" value="Unassembled WGS sequence"/>
</dbReference>
<proteinExistence type="predicted"/>
<protein>
    <submittedName>
        <fullName evidence="2">Panacea domain-containing protein</fullName>
    </submittedName>
</protein>
<reference evidence="3" key="1">
    <citation type="journal article" date="2019" name="Int. J. Syst. Evol. Microbiol.">
        <title>The Global Catalogue of Microorganisms (GCM) 10K type strain sequencing project: providing services to taxonomists for standard genome sequencing and annotation.</title>
        <authorList>
            <consortium name="The Broad Institute Genomics Platform"/>
            <consortium name="The Broad Institute Genome Sequencing Center for Infectious Disease"/>
            <person name="Wu L."/>
            <person name="Ma J."/>
        </authorList>
    </citation>
    <scope>NUCLEOTIDE SEQUENCE [LARGE SCALE GENOMIC DNA]</scope>
    <source>
        <strain evidence="3">TISTR 1571</strain>
    </source>
</reference>
<organism evidence="2 3">
    <name type="scientific">Piscibacillus salipiscarius</name>
    <dbReference type="NCBI Taxonomy" id="299480"/>
    <lineage>
        <taxon>Bacteria</taxon>
        <taxon>Bacillati</taxon>
        <taxon>Bacillota</taxon>
        <taxon>Bacilli</taxon>
        <taxon>Bacillales</taxon>
        <taxon>Bacillaceae</taxon>
        <taxon>Piscibacillus</taxon>
    </lineage>
</organism>
<name>A0ABW5Q7G1_9BACI</name>
<accession>A0ABW5Q7G1</accession>
<keyword evidence="3" id="KW-1185">Reference proteome</keyword>
<dbReference type="Pfam" id="PF13274">
    <property type="entry name" value="SocA_Panacea"/>
    <property type="match status" value="1"/>
</dbReference>
<evidence type="ECO:0000313" key="3">
    <source>
        <dbReference type="Proteomes" id="UP001597452"/>
    </source>
</evidence>
<gene>
    <name evidence="2" type="ORF">ACFSW4_02165</name>
</gene>
<dbReference type="RefSeq" id="WP_377327184.1">
    <property type="nucleotide sequence ID" value="NZ_JBHUMZ010000010.1"/>
</dbReference>
<evidence type="ECO:0000313" key="2">
    <source>
        <dbReference type="EMBL" id="MFD2637676.1"/>
    </source>
</evidence>
<feature type="domain" description="Antitoxin SocA-like Panacea" evidence="1">
    <location>
        <begin position="113"/>
        <end position="225"/>
    </location>
</feature>
<comment type="caution">
    <text evidence="2">The sequence shown here is derived from an EMBL/GenBank/DDBJ whole genome shotgun (WGS) entry which is preliminary data.</text>
</comment>
<dbReference type="InterPro" id="IPR025272">
    <property type="entry name" value="SocA_Panacea"/>
</dbReference>
<evidence type="ECO:0000259" key="1">
    <source>
        <dbReference type="Pfam" id="PF13274"/>
    </source>
</evidence>